<gene>
    <name evidence="1" type="ORF">H4W34_007226</name>
</gene>
<evidence type="ECO:0000313" key="1">
    <source>
        <dbReference type="EMBL" id="MBE1537393.1"/>
    </source>
</evidence>
<keyword evidence="2" id="KW-1185">Reference proteome</keyword>
<accession>A0ABR9K461</accession>
<comment type="caution">
    <text evidence="1">The sequence shown here is derived from an EMBL/GenBank/DDBJ whole genome shotgun (WGS) entry which is preliminary data.</text>
</comment>
<dbReference type="Gene3D" id="1.25.10.10">
    <property type="entry name" value="Leucine-rich Repeat Variant"/>
    <property type="match status" value="2"/>
</dbReference>
<dbReference type="EMBL" id="JADBDZ010000001">
    <property type="protein sequence ID" value="MBE1537393.1"/>
    <property type="molecule type" value="Genomic_DNA"/>
</dbReference>
<dbReference type="Pfam" id="PF13646">
    <property type="entry name" value="HEAT_2"/>
    <property type="match status" value="1"/>
</dbReference>
<name>A0ABR9K461_9ACTN</name>
<reference evidence="1 2" key="1">
    <citation type="submission" date="2020-10" db="EMBL/GenBank/DDBJ databases">
        <title>Sequencing the genomes of 1000 actinobacteria strains.</title>
        <authorList>
            <person name="Klenk H.-P."/>
        </authorList>
    </citation>
    <scope>NUCLEOTIDE SEQUENCE [LARGE SCALE GENOMIC DNA]</scope>
    <source>
        <strain evidence="1 2">DSM 46744</strain>
    </source>
</reference>
<organism evidence="1 2">
    <name type="scientific">Actinomadura algeriensis</name>
    <dbReference type="NCBI Taxonomy" id="1679523"/>
    <lineage>
        <taxon>Bacteria</taxon>
        <taxon>Bacillati</taxon>
        <taxon>Actinomycetota</taxon>
        <taxon>Actinomycetes</taxon>
        <taxon>Streptosporangiales</taxon>
        <taxon>Thermomonosporaceae</taxon>
        <taxon>Actinomadura</taxon>
    </lineage>
</organism>
<sequence>MFDELDAVPWASMEHAYGPAEEVPELLRGLISADEDEREIALDGFYGAVHHQGDVYDCTRAAIPFLLEIVADGGVPGRDGALELLGSIGSSGDAAATAAVTAAAPVFLGLLGDPDPGVRGGALRALAACGARSSEIVPALRLRLPDEPDPDVRRAIVEVGDGLGGDGGWPADIVDGPYDPGTRLTALAALARTAADGRTARLALALIDELVAEAGAARTRDERPATPTLIGDLRVLGAEAEDGRRVPELGELVRGLGRAFGDRRAARVELVEGLLRAPRWERHIEGLRAAGTLTRELRGPYGDVVALAGRRLADPEPRVAGAAVGVLEDLFGLAAPAADELAAFLAGTPRVRRQGEDRHEGWITAYGNGEASVGGALKALARLGDARALPMVEWALELDEPPGDVGWVVGALGERAAGLVPLLRRRLRDLPAAAGHDRRRSGLAWGLGALGPAAAAALPELVGRLRAEPDVCVHRALRLLGPAASEAGPVLRGMLGGGEVRHRLDAARTLWAIEGDADAVLSVLLAGWDERPEAAADGLADLGPAAGRAAGARLRELAASGGTGPGAAWPRVRAAEALWRIEGAAADVLPVLRAVWAENPYTRTRVARLFGEMGAAARKSAPLLRDELDAVGRHNRDGYGSHSIDDDEKLLSACRSALRKIAG</sequence>
<dbReference type="InterPro" id="IPR011989">
    <property type="entry name" value="ARM-like"/>
</dbReference>
<evidence type="ECO:0008006" key="3">
    <source>
        <dbReference type="Google" id="ProtNLM"/>
    </source>
</evidence>
<evidence type="ECO:0000313" key="2">
    <source>
        <dbReference type="Proteomes" id="UP000627838"/>
    </source>
</evidence>
<dbReference type="SUPFAM" id="SSF48371">
    <property type="entry name" value="ARM repeat"/>
    <property type="match status" value="1"/>
</dbReference>
<dbReference type="InterPro" id="IPR016024">
    <property type="entry name" value="ARM-type_fold"/>
</dbReference>
<protein>
    <recommendedName>
        <fullName evidence="3">HEAT repeat protein</fullName>
    </recommendedName>
</protein>
<dbReference type="Proteomes" id="UP000627838">
    <property type="component" value="Unassembled WGS sequence"/>
</dbReference>
<proteinExistence type="predicted"/>
<dbReference type="RefSeq" id="WP_192763278.1">
    <property type="nucleotide sequence ID" value="NZ_JADBDZ010000001.1"/>
</dbReference>